<feature type="domain" description="VIT" evidence="5">
    <location>
        <begin position="513"/>
        <end position="641"/>
    </location>
</feature>
<proteinExistence type="predicted"/>
<evidence type="ECO:0000313" key="7">
    <source>
        <dbReference type="Proteomes" id="UP000007110"/>
    </source>
</evidence>
<feature type="domain" description="VWFA" evidence="3">
    <location>
        <begin position="781"/>
        <end position="952"/>
    </location>
</feature>
<feature type="compositionally biased region" description="Basic and acidic residues" evidence="2">
    <location>
        <begin position="1263"/>
        <end position="1284"/>
    </location>
</feature>
<dbReference type="PROSITE" id="PS51468">
    <property type="entry name" value="VIT"/>
    <property type="match status" value="1"/>
</dbReference>
<dbReference type="Pfam" id="PF08487">
    <property type="entry name" value="VIT"/>
    <property type="match status" value="1"/>
</dbReference>
<dbReference type="PROSITE" id="PS50234">
    <property type="entry name" value="VWFA"/>
    <property type="match status" value="1"/>
</dbReference>
<dbReference type="InterPro" id="IPR031273">
    <property type="entry name" value="PARP4"/>
</dbReference>
<accession>A0A7M7PWT8</accession>
<dbReference type="Gene3D" id="3.40.50.410">
    <property type="entry name" value="von Willebrand factor, type A domain"/>
    <property type="match status" value="1"/>
</dbReference>
<dbReference type="Gene3D" id="3.90.228.10">
    <property type="match status" value="1"/>
</dbReference>
<keyword evidence="1" id="KW-0520">NAD</keyword>
<evidence type="ECO:0000256" key="2">
    <source>
        <dbReference type="SAM" id="MobiDB-lite"/>
    </source>
</evidence>
<dbReference type="KEGG" id="spu:579780"/>
<reference evidence="7" key="1">
    <citation type="submission" date="2015-02" db="EMBL/GenBank/DDBJ databases">
        <title>Genome sequencing for Strongylocentrotus purpuratus.</title>
        <authorList>
            <person name="Murali S."/>
            <person name="Liu Y."/>
            <person name="Vee V."/>
            <person name="English A."/>
            <person name="Wang M."/>
            <person name="Skinner E."/>
            <person name="Han Y."/>
            <person name="Muzny D.M."/>
            <person name="Worley K.C."/>
            <person name="Gibbs R.A."/>
        </authorList>
    </citation>
    <scope>NUCLEOTIDE SEQUENCE</scope>
</reference>
<feature type="region of interest" description="Disordered" evidence="2">
    <location>
        <begin position="1249"/>
        <end position="1285"/>
    </location>
</feature>
<evidence type="ECO:0000313" key="6">
    <source>
        <dbReference type="EnsemblMetazoa" id="XP_030856238"/>
    </source>
</evidence>
<feature type="domain" description="PARP catalytic" evidence="4">
    <location>
        <begin position="262"/>
        <end position="468"/>
    </location>
</feature>
<evidence type="ECO:0000259" key="3">
    <source>
        <dbReference type="PROSITE" id="PS50234"/>
    </source>
</evidence>
<dbReference type="Pfam" id="PF13768">
    <property type="entry name" value="VWA_3"/>
    <property type="match status" value="1"/>
</dbReference>
<sequence length="2181" mass="243802">MSVDVNKMSNEITDDFDESKCELVKYVILKKEIEDEDIQFTSIELHTTLKITVVLQGQSITRSKVSPYKYRVYTHQGTVSDTKDENSGIKKSYLAKTGPEALKIFQEQHDIWASEPHNMTKTTTMLSRWLGSNVLTKRLLESQASKGEVSSEVARLADNLWKESMGELSEVLTVPVKAIPLGKVEKAESVLLQIKRALLDKETKDDSVIHGLSEQFHELIPYKAECRNDLTNMRMVAVKQDLCQLIQDVINVNEALGWKKQPSAKSKYRAMRCYIESLDTDHPEYKQVEELVMSTTQPIDDEVSIQRIFAVNRALDEFKFNRTIGNERLLFHASKACNFLGILSRGILLPKIVVEMFGIDRWDAGMLGSGIYFGDCMSTCAKYSAPGKFTGTRFLAVNNVALGESKDIYEKRTDIESAPDGFNSVHGVRKTDQVESFFVDDEYVVYQANQHCLRYLVEFKLTERNSDETDNQTTSASQASVSDHSSTEDTDSDDDIDDEIDILDVQGMVYPEAKVKAGLNTTGEGQVELEAVHVRASIIDLAAEVIVLQKYRNVGEETADTRYVFPLDERAAVCGFDAYINGKRVIGIVKEKGQARKSYDKAKQEGHGAYLMEEEATNVFTITVGNLPPGSCVIISVRYVTELVIEGDRIAFNLLGSVAPWKKKEILTGKFDDKGDAVDGVVENQQNRSESFMARVVMPSNIRSVHCPTHSIKIQKKDEKLFEIAMCDGDRLVDGLQLLVDMDDAHKPRIWREKLSDDNKRQACMVVFYPEFPVTTISNPEVVIMLDRSTSMKGQPMKDAKKLVHMILESLPAGCRYNLVVFGNDFDELYPTSVLATDENIKHTETFLMTVTWERGATEVWRPLRAMSLLSSSDVRLTSNGFLISDGHVTNEQDTLLEVASNRQINRLFTFGVSSDSNRHVLRTLADTGGGAYEQFDPRSKSTWEAKVQAQVRRSCQPAATSIKVNWISSEGKTPRTLTRKEIVQTPSQIASLFTGSRLVLYAMGPEVTKVELEAEIEGRTESFTVTADLTPTSTGLTLHRLATRGIVRDWELGSVHANRLENDAMMDDVKRHLIELGVQFNIVSPLTSFIAIEERDEEDENKDTEGPSITAILEGLWPTPYHTNHPWVVQEASTGIETSCSMTQLNEALARAGSAQKSFSFITAEHQYKQAMNLATKSFEPLHPAIKKACLALARFHLRVKGEVQLANEVLNDYMQESKTVATTELDRKLTNMAKICKNLLNQIAQEEEGASKATSSPAKLAVDRSKEHFHEKEDLKTGKEQEQDVEATIPIGTRAQIDASSRKDEIETEEYAVEINSESLSAEEEMIIAPMQVDDQESMPDMYGEEEDQSPDEYIVRRVVRRVVHSAKMTNAVAEPYDTAVAEPVESARVEYIESDVMELRAASPLMLEAERSPSPVMLQAQRAQSPVQMVHAVQSAQRSYATAMAEPVESARVEYIESDVMELRAASPVMLEAELASSPVMLQAQRAQSPVQMVHAVQSAQQSYAPDMAKPVESARVVCIESDVMELRAASPLMLEAERSPSPVMLQARRAQSPVQMVHAVQSAQRSYATVMAEPVESARVVCIESDVMELRAASPVMLEAERASSPVMLQAQRAQSPVQMVHAVQSAQWSYATAMAKPVESARVVCIESDVIELRAASPVMLEAERSPSPVMLQAQRAQSPVQMVHAVQSAQRSYATVMAEPVESARVVCIESDVMELRAASPVMLEAERASSPVMLQARRAESHIQMVHAVQSVQRSYATAMAEPVESARVEYIESDVMELRAASPVMLEAELASSPVMLQAQRAESHVQMVHAVQSVQARRAPSPVMLQEVASELEPYEAGSRVQMMPSVTHTVCRRIESDEVRLRVASPVRVVARRAQSPVMLQDVTEHLDLMMSEMQSDDVGQDSTSVSMLRKKNLESEEEELRAASPVMLEAERSPSPVMLQAQRAEFPVLMMRDVQSAQLSELDEQLQENIDQARQVLDVCAPYKTYLTTSQKDREDDESVDEIVKDPDEREIETMRRLLKISNEDDDGWWTWDLTDFEKEFGVDCSEIVAVLQNPTKSFSLDESLADKWMSSMDLIRKIVAAALVLSIFDMWISLVEPNVSTLIHDNSAILFIPAQIQEWLKHCLPGNVSQLYTIAFGETTTWASILKQFPSDIIEVFMRPIRHCMTKTR</sequence>
<feature type="compositionally biased region" description="Low complexity" evidence="2">
    <location>
        <begin position="475"/>
        <end position="484"/>
    </location>
</feature>
<dbReference type="GO" id="GO:0005737">
    <property type="term" value="C:cytoplasm"/>
    <property type="evidence" value="ECO:0000318"/>
    <property type="project" value="GO_Central"/>
</dbReference>
<dbReference type="InParanoid" id="A0A7M7PWT8"/>
<protein>
    <recommendedName>
        <fullName evidence="1">Poly [ADP-ribose] polymerase</fullName>
        <shortName evidence="1">PARP</shortName>
        <ecNumber evidence="1">2.4.2.-</ecNumber>
    </recommendedName>
</protein>
<keyword evidence="7" id="KW-1185">Reference proteome</keyword>
<evidence type="ECO:0000259" key="4">
    <source>
        <dbReference type="PROSITE" id="PS51059"/>
    </source>
</evidence>
<dbReference type="InterPro" id="IPR012317">
    <property type="entry name" value="Poly(ADP-ribose)pol_cat_dom"/>
</dbReference>
<dbReference type="GeneID" id="579780"/>
<dbReference type="EC" id="2.4.2.-" evidence="1"/>
<evidence type="ECO:0000256" key="1">
    <source>
        <dbReference type="RuleBase" id="RU362114"/>
    </source>
</evidence>
<feature type="region of interest" description="Disordered" evidence="2">
    <location>
        <begin position="466"/>
        <end position="496"/>
    </location>
</feature>
<dbReference type="InterPro" id="IPR013694">
    <property type="entry name" value="VIT"/>
</dbReference>
<dbReference type="InterPro" id="IPR002035">
    <property type="entry name" value="VWF_A"/>
</dbReference>
<dbReference type="SUPFAM" id="SSF47587">
    <property type="entry name" value="Domain of poly(ADP-ribose) polymerase"/>
    <property type="match status" value="1"/>
</dbReference>
<dbReference type="OrthoDB" id="1729737at2759"/>
<keyword evidence="1" id="KW-0328">Glycosyltransferase</keyword>
<dbReference type="SMART" id="SM00609">
    <property type="entry name" value="VIT"/>
    <property type="match status" value="1"/>
</dbReference>
<dbReference type="InterPro" id="IPR036616">
    <property type="entry name" value="Poly(ADP-ribose)pol_reg_dom_sf"/>
</dbReference>
<dbReference type="SUPFAM" id="SSF56399">
    <property type="entry name" value="ADP-ribosylation"/>
    <property type="match status" value="1"/>
</dbReference>
<dbReference type="InterPro" id="IPR036465">
    <property type="entry name" value="vWFA_dom_sf"/>
</dbReference>
<keyword evidence="1" id="KW-0808">Transferase</keyword>
<dbReference type="Pfam" id="PF00644">
    <property type="entry name" value="PARP"/>
    <property type="match status" value="1"/>
</dbReference>
<dbReference type="PROSITE" id="PS51059">
    <property type="entry name" value="PARP_CATALYTIC"/>
    <property type="match status" value="1"/>
</dbReference>
<evidence type="ECO:0000259" key="5">
    <source>
        <dbReference type="PROSITE" id="PS51468"/>
    </source>
</evidence>
<dbReference type="Proteomes" id="UP000007110">
    <property type="component" value="Unassembled WGS sequence"/>
</dbReference>
<dbReference type="PANTHER" id="PTHR46530:SF1">
    <property type="entry name" value="PROTEIN MONO-ADP-RIBOSYLTRANSFERASE PARP4"/>
    <property type="match status" value="1"/>
</dbReference>
<name>A0A7M7PWT8_STRPU</name>
<organism evidence="6 7">
    <name type="scientific">Strongylocentrotus purpuratus</name>
    <name type="common">Purple sea urchin</name>
    <dbReference type="NCBI Taxonomy" id="7668"/>
    <lineage>
        <taxon>Eukaryota</taxon>
        <taxon>Metazoa</taxon>
        <taxon>Echinodermata</taxon>
        <taxon>Eleutherozoa</taxon>
        <taxon>Echinozoa</taxon>
        <taxon>Echinoidea</taxon>
        <taxon>Euechinoidea</taxon>
        <taxon>Echinacea</taxon>
        <taxon>Camarodonta</taxon>
        <taxon>Echinidea</taxon>
        <taxon>Strongylocentrotidae</taxon>
        <taxon>Strongylocentrotus</taxon>
    </lineage>
</organism>
<dbReference type="SUPFAM" id="SSF53300">
    <property type="entry name" value="vWA-like"/>
    <property type="match status" value="1"/>
</dbReference>
<dbReference type="EnsemblMetazoa" id="XM_031000378">
    <property type="protein sequence ID" value="XP_030856238"/>
    <property type="gene ID" value="LOC579780"/>
</dbReference>
<reference evidence="6" key="2">
    <citation type="submission" date="2021-01" db="UniProtKB">
        <authorList>
            <consortium name="EnsemblMetazoa"/>
        </authorList>
    </citation>
    <scope>IDENTIFICATION</scope>
</reference>
<dbReference type="PANTHER" id="PTHR46530">
    <property type="entry name" value="PROTEIN MONO-ADP-RIBOSYLTRANSFERASE PARP4"/>
    <property type="match status" value="1"/>
</dbReference>
<dbReference type="SMART" id="SM00327">
    <property type="entry name" value="VWA"/>
    <property type="match status" value="1"/>
</dbReference>
<dbReference type="GO" id="GO:0003950">
    <property type="term" value="F:NAD+ poly-ADP-ribosyltransferase activity"/>
    <property type="evidence" value="ECO:0000318"/>
    <property type="project" value="GO_Central"/>
</dbReference>
<dbReference type="RefSeq" id="XP_030856238.1">
    <property type="nucleotide sequence ID" value="XM_031000378.1"/>
</dbReference>